<name>A0A917I149_9FLAO</name>
<evidence type="ECO:0000313" key="2">
    <source>
        <dbReference type="Proteomes" id="UP000633278"/>
    </source>
</evidence>
<proteinExistence type="predicted"/>
<reference evidence="1" key="2">
    <citation type="submission" date="2020-09" db="EMBL/GenBank/DDBJ databases">
        <authorList>
            <person name="Sun Q."/>
            <person name="Zhou Y."/>
        </authorList>
    </citation>
    <scope>NUCLEOTIDE SEQUENCE</scope>
    <source>
        <strain evidence="1">CGMCC 1.15763</strain>
    </source>
</reference>
<evidence type="ECO:0000313" key="1">
    <source>
        <dbReference type="EMBL" id="GGH02828.1"/>
    </source>
</evidence>
<comment type="caution">
    <text evidence="1">The sequence shown here is derived from an EMBL/GenBank/DDBJ whole genome shotgun (WGS) entry which is preliminary data.</text>
</comment>
<organism evidence="1 2">
    <name type="scientific">Polaribacter pacificus</name>
    <dbReference type="NCBI Taxonomy" id="1775173"/>
    <lineage>
        <taxon>Bacteria</taxon>
        <taxon>Pseudomonadati</taxon>
        <taxon>Bacteroidota</taxon>
        <taxon>Flavobacteriia</taxon>
        <taxon>Flavobacteriales</taxon>
        <taxon>Flavobacteriaceae</taxon>
    </lineage>
</organism>
<keyword evidence="2" id="KW-1185">Reference proteome</keyword>
<protein>
    <submittedName>
        <fullName evidence="1">Membrane protein</fullName>
    </submittedName>
</protein>
<accession>A0A917I149</accession>
<dbReference type="Proteomes" id="UP000633278">
    <property type="component" value="Unassembled WGS sequence"/>
</dbReference>
<dbReference type="AlphaFoldDB" id="A0A917I149"/>
<dbReference type="RefSeq" id="WP_229664946.1">
    <property type="nucleotide sequence ID" value="NZ_BMJW01000003.1"/>
</dbReference>
<sequence length="284" mass="32660">MKYKQLLPNKKGFLVVLIGFLLMSTVGVAQSTTVPSHKGKFYFFWGWNRGSFSNSDIRFNGANYDFTLYDVKAKDRMTPFSFNDYFNLTRITIPQTNFKLGYFLNDNYTISIGVDHMKYVMTNGQSVAIDGRINAGTPYDKVYANENILLDEDFLTFEHTDGLNYVNVEFKRFDDISALIGMHSERFQLNLTEGVGAGFLFPKTNTTLFGQERYDEFHVSGWGISAAAGINFTFFKHFFVQTDFKYGYINMPNIRTTKNTADSASQHFTFFEKTLVFGGRFRLF</sequence>
<reference evidence="1" key="1">
    <citation type="journal article" date="2014" name="Int. J. Syst. Evol. Microbiol.">
        <title>Complete genome sequence of Corynebacterium casei LMG S-19264T (=DSM 44701T), isolated from a smear-ripened cheese.</title>
        <authorList>
            <consortium name="US DOE Joint Genome Institute (JGI-PGF)"/>
            <person name="Walter F."/>
            <person name="Albersmeier A."/>
            <person name="Kalinowski J."/>
            <person name="Ruckert C."/>
        </authorList>
    </citation>
    <scope>NUCLEOTIDE SEQUENCE</scope>
    <source>
        <strain evidence="1">CGMCC 1.15763</strain>
    </source>
</reference>
<dbReference type="EMBL" id="BMJW01000003">
    <property type="protein sequence ID" value="GGH02828.1"/>
    <property type="molecule type" value="Genomic_DNA"/>
</dbReference>
<gene>
    <name evidence="1" type="ORF">GCM10011416_22110</name>
</gene>